<dbReference type="GO" id="GO:0005802">
    <property type="term" value="C:trans-Golgi network"/>
    <property type="evidence" value="ECO:0007669"/>
    <property type="project" value="TreeGrafter"/>
</dbReference>
<evidence type="ECO:0000313" key="2">
    <source>
        <dbReference type="Ensembl" id="ENSKMAP00000010881.1"/>
    </source>
</evidence>
<dbReference type="PANTHER" id="PTHR15071">
    <property type="entry name" value="MANNOSE-6-PHOSPHATE RECEPTOR FAMILY MEMBER"/>
    <property type="match status" value="1"/>
</dbReference>
<dbReference type="AlphaFoldDB" id="A0A3Q3A3K1"/>
<keyword evidence="3" id="KW-1185">Reference proteome</keyword>
<keyword evidence="1" id="KW-0472">Membrane</keyword>
<reference evidence="2" key="1">
    <citation type="submission" date="2025-08" db="UniProtKB">
        <authorList>
            <consortium name="Ensembl"/>
        </authorList>
    </citation>
    <scope>IDENTIFICATION</scope>
</reference>
<dbReference type="OMA" id="SVWCMIC"/>
<feature type="transmembrane region" description="Helical" evidence="1">
    <location>
        <begin position="224"/>
        <end position="249"/>
    </location>
</feature>
<keyword evidence="1" id="KW-0812">Transmembrane</keyword>
<dbReference type="PANTHER" id="PTHR15071:SF34">
    <property type="entry name" value="MRH DOMAIN-CONTAINING PROTEIN"/>
    <property type="match status" value="1"/>
</dbReference>
<evidence type="ECO:0000313" key="3">
    <source>
        <dbReference type="Proteomes" id="UP000264800"/>
    </source>
</evidence>
<dbReference type="Proteomes" id="UP000264800">
    <property type="component" value="Unplaced"/>
</dbReference>
<proteinExistence type="predicted"/>
<keyword evidence="1" id="KW-1133">Transmembrane helix</keyword>
<evidence type="ECO:0000256" key="1">
    <source>
        <dbReference type="SAM" id="Phobius"/>
    </source>
</evidence>
<name>A0A3Q3A3K1_KRYMA</name>
<dbReference type="GeneTree" id="ENSGT00990000203759"/>
<dbReference type="Ensembl" id="ENSKMAT00000011050.1">
    <property type="protein sequence ID" value="ENSKMAP00000010881.1"/>
    <property type="gene ID" value="ENSKMAG00000008174.1"/>
</dbReference>
<protein>
    <submittedName>
        <fullName evidence="2">Uncharacterized LOC108245775</fullName>
    </submittedName>
</protein>
<reference evidence="2" key="2">
    <citation type="submission" date="2025-09" db="UniProtKB">
        <authorList>
            <consortium name="Ensembl"/>
        </authorList>
    </citation>
    <scope>IDENTIFICATION</scope>
</reference>
<sequence>MLCAFLWTPCCQLPVGPVRTELSTNLFKGTMKLHAVFSTLFVCFSVHCSSSPADKPGCFRINGCKCILKDGSGVINLDSLGDADGFLVRLRPVPAENLLSDAEILLSLSPCQHFSQPVEPTGGDCTSVAACLTVRYQRLSGHNSHYINYGRHEGNEFHYNHTLKMLSVTYFVHRSQPMTVAHYHCNPNQSVSTIREQSLSPKGPLHIWVESPCACPNACAMGDLGLGTIFLIILFLSAAAYFIIGSVLLSPATKGKRR</sequence>
<accession>A0A3Q3A3K1</accession>
<organism evidence="2 3">
    <name type="scientific">Kryptolebias marmoratus</name>
    <name type="common">Mangrove killifish</name>
    <name type="synonym">Rivulus marmoratus</name>
    <dbReference type="NCBI Taxonomy" id="37003"/>
    <lineage>
        <taxon>Eukaryota</taxon>
        <taxon>Metazoa</taxon>
        <taxon>Chordata</taxon>
        <taxon>Craniata</taxon>
        <taxon>Vertebrata</taxon>
        <taxon>Euteleostomi</taxon>
        <taxon>Actinopterygii</taxon>
        <taxon>Neopterygii</taxon>
        <taxon>Teleostei</taxon>
        <taxon>Neoteleostei</taxon>
        <taxon>Acanthomorphata</taxon>
        <taxon>Ovalentaria</taxon>
        <taxon>Atherinomorphae</taxon>
        <taxon>Cyprinodontiformes</taxon>
        <taxon>Rivulidae</taxon>
        <taxon>Kryptolebias</taxon>
    </lineage>
</organism>